<gene>
    <name evidence="3" type="ORF">MOV92_20005</name>
</gene>
<evidence type="ECO:0000313" key="4">
    <source>
        <dbReference type="Proteomes" id="UP000829194"/>
    </source>
</evidence>
<keyword evidence="4" id="KW-1185">Reference proteome</keyword>
<evidence type="ECO:0000256" key="2">
    <source>
        <dbReference type="SAM" id="SignalP"/>
    </source>
</evidence>
<organism evidence="3 4">
    <name type="scientific">Lysobacter gummosus</name>
    <dbReference type="NCBI Taxonomy" id="262324"/>
    <lineage>
        <taxon>Bacteria</taxon>
        <taxon>Pseudomonadati</taxon>
        <taxon>Pseudomonadota</taxon>
        <taxon>Gammaproteobacteria</taxon>
        <taxon>Lysobacterales</taxon>
        <taxon>Lysobacteraceae</taxon>
        <taxon>Lysobacter</taxon>
    </lineage>
</organism>
<protein>
    <recommendedName>
        <fullName evidence="5">Secreted protein</fullName>
    </recommendedName>
</protein>
<evidence type="ECO:0008006" key="5">
    <source>
        <dbReference type="Google" id="ProtNLM"/>
    </source>
</evidence>
<keyword evidence="2" id="KW-0732">Signal</keyword>
<sequence length="148" mass="16347">MSKTLLSLILATACAAATASDTPAPFDATAVLEQQKQIRGDIDAGRGNYGKLNAATRQELRSRQDRLSKLLDGHRYEDLSAGDREQAHQDLSWIQSAGADKVEDRVTCERVRAIGSNRVERVCKSASQRRDEQKNRVDPKLDTPGVRN</sequence>
<accession>A0ABY3XAU7</accession>
<reference evidence="3 4" key="1">
    <citation type="submission" date="2022-03" db="EMBL/GenBank/DDBJ databases">
        <title>Complete genome sequence of Lysobacter capsici VKM B-2533 and Lysobacter gummosus 10.1.1, promising sources of lytic agents.</title>
        <authorList>
            <person name="Tarlachkov S.V."/>
            <person name="Kudryakova I.V."/>
            <person name="Afoshin A.S."/>
            <person name="Leontyevskaya E.A."/>
            <person name="Leontyevskaya N.V."/>
        </authorList>
    </citation>
    <scope>NUCLEOTIDE SEQUENCE [LARGE SCALE GENOMIC DNA]</scope>
    <source>
        <strain evidence="3 4">10.1.1</strain>
    </source>
</reference>
<feature type="region of interest" description="Disordered" evidence="1">
    <location>
        <begin position="123"/>
        <end position="148"/>
    </location>
</feature>
<feature type="signal peptide" evidence="2">
    <location>
        <begin position="1"/>
        <end position="19"/>
    </location>
</feature>
<proteinExistence type="predicted"/>
<dbReference type="Proteomes" id="UP000829194">
    <property type="component" value="Chromosome"/>
</dbReference>
<dbReference type="RefSeq" id="WP_148649023.1">
    <property type="nucleotide sequence ID" value="NZ_CP011131.1"/>
</dbReference>
<feature type="compositionally biased region" description="Basic and acidic residues" evidence="1">
    <location>
        <begin position="123"/>
        <end position="141"/>
    </location>
</feature>
<evidence type="ECO:0000313" key="3">
    <source>
        <dbReference type="EMBL" id="UNP28740.1"/>
    </source>
</evidence>
<feature type="chain" id="PRO_5046879246" description="Secreted protein" evidence="2">
    <location>
        <begin position="20"/>
        <end position="148"/>
    </location>
</feature>
<evidence type="ECO:0000256" key="1">
    <source>
        <dbReference type="SAM" id="MobiDB-lite"/>
    </source>
</evidence>
<dbReference type="EMBL" id="CP093547">
    <property type="protein sequence ID" value="UNP28740.1"/>
    <property type="molecule type" value="Genomic_DNA"/>
</dbReference>
<name>A0ABY3XAU7_9GAMM</name>